<evidence type="ECO:0000313" key="4">
    <source>
        <dbReference type="EMBL" id="UVF37866.1"/>
    </source>
</evidence>
<dbReference type="GO" id="GO:1990904">
    <property type="term" value="C:ribonucleoprotein complex"/>
    <property type="evidence" value="ECO:0007669"/>
    <property type="project" value="UniProtKB-KW"/>
</dbReference>
<dbReference type="Pfam" id="PF00338">
    <property type="entry name" value="Ribosomal_S10"/>
    <property type="match status" value="1"/>
</dbReference>
<reference evidence="4" key="1">
    <citation type="submission" date="2022-07" db="EMBL/GenBank/DDBJ databases">
        <title>The complete mitochondrial genome of symbiochlorium hainandiaet.</title>
        <authorList>
            <person name="Yang F.F."/>
        </authorList>
    </citation>
    <scope>NUCLEOTIDE SEQUENCE</scope>
</reference>
<evidence type="ECO:0000256" key="1">
    <source>
        <dbReference type="ARBA" id="ARBA00022980"/>
    </source>
</evidence>
<keyword evidence="2" id="KW-0687">Ribonucleoprotein</keyword>
<keyword evidence="4" id="KW-0496">Mitochondrion</keyword>
<keyword evidence="1 4" id="KW-0689">Ribosomal protein</keyword>
<dbReference type="AlphaFoldDB" id="A0A976YC92"/>
<proteinExistence type="predicted"/>
<dbReference type="SUPFAM" id="SSF54999">
    <property type="entry name" value="Ribosomal protein S10"/>
    <property type="match status" value="1"/>
</dbReference>
<dbReference type="InterPro" id="IPR027486">
    <property type="entry name" value="Ribosomal_uS10_dom"/>
</dbReference>
<protein>
    <submittedName>
        <fullName evidence="4">Ribosomal protein S10</fullName>
    </submittedName>
</protein>
<dbReference type="RefSeq" id="YP_010470378.1">
    <property type="nucleotide sequence ID" value="NC_066038.1"/>
</dbReference>
<geneLocation type="mitochondrion" evidence="4"/>
<dbReference type="GeneID" id="74895781"/>
<dbReference type="GO" id="GO:0005840">
    <property type="term" value="C:ribosome"/>
    <property type="evidence" value="ECO:0007669"/>
    <property type="project" value="UniProtKB-KW"/>
</dbReference>
<evidence type="ECO:0000259" key="3">
    <source>
        <dbReference type="Pfam" id="PF00338"/>
    </source>
</evidence>
<sequence>MVKTLNRVSSSLWLDKTLPVGKYHSSKTSFFSPDIPKNHIKQTTTYYTVIRSPFIYKKSREQFKRKLFKHQYIYSFESTLSAYNFISNLRKLEITGVELVLNIQKKSTV</sequence>
<name>A0A976YC92_9CHLO</name>
<gene>
    <name evidence="4" type="primary">rps10</name>
</gene>
<dbReference type="EMBL" id="ON897766">
    <property type="protein sequence ID" value="UVF37866.1"/>
    <property type="molecule type" value="Genomic_DNA"/>
</dbReference>
<dbReference type="Gene3D" id="3.30.70.600">
    <property type="entry name" value="Ribosomal protein S10 domain"/>
    <property type="match status" value="1"/>
</dbReference>
<organism evidence="4">
    <name type="scientific">Symbiochloris sp. SG-2018</name>
    <dbReference type="NCBI Taxonomy" id="2126034"/>
    <lineage>
        <taxon>Eukaryota</taxon>
        <taxon>Viridiplantae</taxon>
        <taxon>Chlorophyta</taxon>
        <taxon>core chlorophytes</taxon>
        <taxon>Trebouxiophyceae</taxon>
        <taxon>Trebouxiales</taxon>
        <taxon>Trebouxiaceae</taxon>
        <taxon>Symbiochloris</taxon>
    </lineage>
</organism>
<feature type="domain" description="Small ribosomal subunit protein uS10" evidence="3">
    <location>
        <begin position="41"/>
        <end position="70"/>
    </location>
</feature>
<accession>A0A976YC92</accession>
<evidence type="ECO:0000256" key="2">
    <source>
        <dbReference type="ARBA" id="ARBA00023274"/>
    </source>
</evidence>
<dbReference type="InterPro" id="IPR036838">
    <property type="entry name" value="Ribosomal_uS10_dom_sf"/>
</dbReference>